<accession>A0A0A9A3U1</accession>
<organism evidence="2">
    <name type="scientific">Arundo donax</name>
    <name type="common">Giant reed</name>
    <name type="synonym">Donax arundinaceus</name>
    <dbReference type="NCBI Taxonomy" id="35708"/>
    <lineage>
        <taxon>Eukaryota</taxon>
        <taxon>Viridiplantae</taxon>
        <taxon>Streptophyta</taxon>
        <taxon>Embryophyta</taxon>
        <taxon>Tracheophyta</taxon>
        <taxon>Spermatophyta</taxon>
        <taxon>Magnoliopsida</taxon>
        <taxon>Liliopsida</taxon>
        <taxon>Poales</taxon>
        <taxon>Poaceae</taxon>
        <taxon>PACMAD clade</taxon>
        <taxon>Arundinoideae</taxon>
        <taxon>Arundineae</taxon>
        <taxon>Arundo</taxon>
    </lineage>
</organism>
<reference evidence="2" key="2">
    <citation type="journal article" date="2015" name="Data Brief">
        <title>Shoot transcriptome of the giant reed, Arundo donax.</title>
        <authorList>
            <person name="Barrero R.A."/>
            <person name="Guerrero F.D."/>
            <person name="Moolhuijzen P."/>
            <person name="Goolsby J.A."/>
            <person name="Tidwell J."/>
            <person name="Bellgard S.E."/>
            <person name="Bellgard M.I."/>
        </authorList>
    </citation>
    <scope>NUCLEOTIDE SEQUENCE</scope>
    <source>
        <tissue evidence="2">Shoot tissue taken approximately 20 cm above the soil surface</tissue>
    </source>
</reference>
<protein>
    <submittedName>
        <fullName evidence="2">Uncharacterized protein</fullName>
    </submittedName>
</protein>
<sequence length="56" mass="6759">MPPRSKLHGDLDGIQDQGIKKPTWWSSRRDREKDLRRRRALEIWELGEEASRMLKE</sequence>
<evidence type="ECO:0000256" key="1">
    <source>
        <dbReference type="SAM" id="MobiDB-lite"/>
    </source>
</evidence>
<name>A0A0A9A3U1_ARUDO</name>
<dbReference type="EMBL" id="GBRH01252129">
    <property type="protein sequence ID" value="JAD45766.1"/>
    <property type="molecule type" value="Transcribed_RNA"/>
</dbReference>
<evidence type="ECO:0000313" key="2">
    <source>
        <dbReference type="EMBL" id="JAD45766.1"/>
    </source>
</evidence>
<reference evidence="2" key="1">
    <citation type="submission" date="2014-09" db="EMBL/GenBank/DDBJ databases">
        <authorList>
            <person name="Magalhaes I.L.F."/>
            <person name="Oliveira U."/>
            <person name="Santos F.R."/>
            <person name="Vidigal T.H.D.A."/>
            <person name="Brescovit A.D."/>
            <person name="Santos A.J."/>
        </authorList>
    </citation>
    <scope>NUCLEOTIDE SEQUENCE</scope>
    <source>
        <tissue evidence="2">Shoot tissue taken approximately 20 cm above the soil surface</tissue>
    </source>
</reference>
<proteinExistence type="predicted"/>
<dbReference type="AlphaFoldDB" id="A0A0A9A3U1"/>
<feature type="region of interest" description="Disordered" evidence="1">
    <location>
        <begin position="1"/>
        <end position="34"/>
    </location>
</feature>